<sequence>MSTRDLILIYSPVEKERTGLHYHLAVPAGHEVAGTSMVPGWWVAWEVMVVASSTGSKPVGNTLDYSNVVQAQADNLEVPSVVEPVDAVVDIEHRNVKEYLLHYCFVIVKKG</sequence>
<evidence type="ECO:0000313" key="2">
    <source>
        <dbReference type="Proteomes" id="UP000273978"/>
    </source>
</evidence>
<evidence type="ECO:0000313" key="1">
    <source>
        <dbReference type="EMBL" id="RNI10578.1"/>
    </source>
</evidence>
<accession>A0A3M9LDQ1</accession>
<gene>
    <name evidence="1" type="ORF">EDD83_04280</name>
</gene>
<proteinExistence type="predicted"/>
<dbReference type="EMBL" id="RJJF01000012">
    <property type="protein sequence ID" value="RNI10578.1"/>
    <property type="molecule type" value="Genomic_DNA"/>
</dbReference>
<dbReference type="Proteomes" id="UP000273978">
    <property type="component" value="Unassembled WGS sequence"/>
</dbReference>
<dbReference type="AlphaFoldDB" id="A0A3M9LDQ1"/>
<name>A0A3M9LDQ1_9EURY</name>
<protein>
    <submittedName>
        <fullName evidence="1">Uncharacterized protein</fullName>
    </submittedName>
</protein>
<organism evidence="1 2">
    <name type="scientific">Methanohalophilus euhalobius</name>
    <dbReference type="NCBI Taxonomy" id="51203"/>
    <lineage>
        <taxon>Archaea</taxon>
        <taxon>Methanobacteriati</taxon>
        <taxon>Methanobacteriota</taxon>
        <taxon>Stenosarchaea group</taxon>
        <taxon>Methanomicrobia</taxon>
        <taxon>Methanosarcinales</taxon>
        <taxon>Methanosarcinaceae</taxon>
        <taxon>Methanohalophilus</taxon>
    </lineage>
</organism>
<reference evidence="1 2" key="1">
    <citation type="submission" date="2018-10" db="EMBL/GenBank/DDBJ databases">
        <title>Cultivation of a novel Methanohalophilus strain from Kebrit Deep of the Red Sea and a genomic comparison of members of the genus Methanohalophilus.</title>
        <authorList>
            <person name="Guan Y."/>
            <person name="Ngugi D.K."/>
            <person name="Stingl U."/>
        </authorList>
    </citation>
    <scope>NUCLEOTIDE SEQUENCE [LARGE SCALE GENOMIC DNA]</scope>
    <source>
        <strain evidence="1 2">DSM 10369</strain>
    </source>
</reference>
<comment type="caution">
    <text evidence="1">The sequence shown here is derived from an EMBL/GenBank/DDBJ whole genome shotgun (WGS) entry which is preliminary data.</text>
</comment>